<dbReference type="VEuPathDB" id="FungiDB:HZS61_010577"/>
<dbReference type="PROSITE" id="PS50088">
    <property type="entry name" value="ANK_REPEAT"/>
    <property type="match status" value="4"/>
</dbReference>
<feature type="compositionally biased region" description="Low complexity" evidence="8">
    <location>
        <begin position="46"/>
        <end position="57"/>
    </location>
</feature>
<keyword evidence="5 7" id="KW-0040">ANK repeat</keyword>
<evidence type="ECO:0000256" key="7">
    <source>
        <dbReference type="PROSITE-ProRule" id="PRU00023"/>
    </source>
</evidence>
<dbReference type="Gene3D" id="1.20.58.340">
    <property type="entry name" value="Magnesium transport protein CorA, transmembrane region"/>
    <property type="match status" value="1"/>
</dbReference>
<evidence type="ECO:0000256" key="4">
    <source>
        <dbReference type="ARBA" id="ARBA00022989"/>
    </source>
</evidence>
<feature type="repeat" description="ANK" evidence="7">
    <location>
        <begin position="138"/>
        <end position="170"/>
    </location>
</feature>
<dbReference type="Pfam" id="PF01544">
    <property type="entry name" value="CorA"/>
    <property type="match status" value="1"/>
</dbReference>
<dbReference type="Gene3D" id="1.25.40.20">
    <property type="entry name" value="Ankyrin repeat-containing domain"/>
    <property type="match status" value="2"/>
</dbReference>
<feature type="region of interest" description="Disordered" evidence="8">
    <location>
        <begin position="764"/>
        <end position="847"/>
    </location>
</feature>
<reference evidence="11" key="1">
    <citation type="submission" date="2016-09" db="EMBL/GenBank/DDBJ databases">
        <authorList>
            <person name="Guldener U."/>
        </authorList>
    </citation>
    <scope>NUCLEOTIDE SEQUENCE [LARGE SCALE GENOMIC DNA]</scope>
    <source>
        <strain evidence="11">V64-1</strain>
    </source>
</reference>
<evidence type="ECO:0000256" key="3">
    <source>
        <dbReference type="ARBA" id="ARBA00022737"/>
    </source>
</evidence>
<feature type="compositionally biased region" description="Basic and acidic residues" evidence="8">
    <location>
        <begin position="775"/>
        <end position="794"/>
    </location>
</feature>
<dbReference type="VEuPathDB" id="FungiDB:FOMG_13330"/>
<keyword evidence="4 9" id="KW-1133">Transmembrane helix</keyword>
<evidence type="ECO:0000256" key="1">
    <source>
        <dbReference type="ARBA" id="ARBA00004141"/>
    </source>
</evidence>
<feature type="transmembrane region" description="Helical" evidence="9">
    <location>
        <begin position="1206"/>
        <end position="1229"/>
    </location>
</feature>
<proteinExistence type="predicted"/>
<feature type="compositionally biased region" description="Basic and acidic residues" evidence="8">
    <location>
        <begin position="563"/>
        <end position="587"/>
    </location>
</feature>
<dbReference type="InterPro" id="IPR036770">
    <property type="entry name" value="Ankyrin_rpt-contain_sf"/>
</dbReference>
<dbReference type="InterPro" id="IPR045863">
    <property type="entry name" value="CorA_TM1_TM2"/>
</dbReference>
<keyword evidence="6 9" id="KW-0472">Membrane</keyword>
<dbReference type="SMART" id="SM00248">
    <property type="entry name" value="ANK"/>
    <property type="match status" value="12"/>
</dbReference>
<feature type="compositionally biased region" description="Basic and acidic residues" evidence="8">
    <location>
        <begin position="1046"/>
        <end position="1063"/>
    </location>
</feature>
<comment type="subcellular location">
    <subcellularLocation>
        <location evidence="1">Membrane</location>
        <topology evidence="1">Multi-pass membrane protein</topology>
    </subcellularLocation>
</comment>
<feature type="transmembrane region" description="Helical" evidence="9">
    <location>
        <begin position="1241"/>
        <end position="1262"/>
    </location>
</feature>
<organism evidence="10 11">
    <name type="scientific">Fusarium oxysporum</name>
    <name type="common">Fusarium vascular wilt</name>
    <dbReference type="NCBI Taxonomy" id="5507"/>
    <lineage>
        <taxon>Eukaryota</taxon>
        <taxon>Fungi</taxon>
        <taxon>Dikarya</taxon>
        <taxon>Ascomycota</taxon>
        <taxon>Pezizomycotina</taxon>
        <taxon>Sordariomycetes</taxon>
        <taxon>Hypocreomycetidae</taxon>
        <taxon>Hypocreales</taxon>
        <taxon>Nectriaceae</taxon>
        <taxon>Fusarium</taxon>
        <taxon>Fusarium oxysporum species complex</taxon>
    </lineage>
</organism>
<dbReference type="PROSITE" id="PS50297">
    <property type="entry name" value="ANK_REP_REGION"/>
    <property type="match status" value="3"/>
</dbReference>
<name>A0A2H3T275_FUSOX</name>
<dbReference type="SUPFAM" id="SSF48403">
    <property type="entry name" value="Ankyrin repeat"/>
    <property type="match status" value="2"/>
</dbReference>
<feature type="repeat" description="ANK" evidence="7">
    <location>
        <begin position="414"/>
        <end position="446"/>
    </location>
</feature>
<dbReference type="Pfam" id="PF12796">
    <property type="entry name" value="Ank_2"/>
    <property type="match status" value="3"/>
</dbReference>
<evidence type="ECO:0000256" key="9">
    <source>
        <dbReference type="SAM" id="Phobius"/>
    </source>
</evidence>
<feature type="region of interest" description="Disordered" evidence="8">
    <location>
        <begin position="1313"/>
        <end position="1364"/>
    </location>
</feature>
<dbReference type="VEuPathDB" id="FungiDB:FOXG_16936"/>
<dbReference type="GO" id="GO:0016020">
    <property type="term" value="C:membrane"/>
    <property type="evidence" value="ECO:0007669"/>
    <property type="project" value="UniProtKB-SubCell"/>
</dbReference>
<keyword evidence="2 9" id="KW-0812">Transmembrane</keyword>
<dbReference type="OrthoDB" id="341259at2759"/>
<feature type="compositionally biased region" description="Basic and acidic residues" evidence="8">
    <location>
        <begin position="815"/>
        <end position="847"/>
    </location>
</feature>
<dbReference type="EMBL" id="FMJY01000004">
    <property type="protein sequence ID" value="SCO82806.1"/>
    <property type="molecule type" value="Genomic_DNA"/>
</dbReference>
<evidence type="ECO:0000313" key="10">
    <source>
        <dbReference type="EMBL" id="SCO82806.1"/>
    </source>
</evidence>
<feature type="region of interest" description="Disordered" evidence="8">
    <location>
        <begin position="1043"/>
        <end position="1063"/>
    </location>
</feature>
<dbReference type="VEuPathDB" id="FungiDB:FOZG_16685"/>
<evidence type="ECO:0000256" key="2">
    <source>
        <dbReference type="ARBA" id="ARBA00022692"/>
    </source>
</evidence>
<dbReference type="VEuPathDB" id="FungiDB:FOZG_16686"/>
<protein>
    <submittedName>
        <fullName evidence="10">Uncharacterized protein</fullName>
    </submittedName>
</protein>
<dbReference type="SUPFAM" id="SSF144083">
    <property type="entry name" value="Magnesium transport protein CorA, transmembrane region"/>
    <property type="match status" value="1"/>
</dbReference>
<feature type="compositionally biased region" description="Polar residues" evidence="8">
    <location>
        <begin position="548"/>
        <end position="559"/>
    </location>
</feature>
<feature type="region of interest" description="Disordered" evidence="8">
    <location>
        <begin position="1"/>
        <end position="60"/>
    </location>
</feature>
<dbReference type="InterPro" id="IPR002523">
    <property type="entry name" value="MgTranspt_CorA/ZnTranspt_ZntB"/>
</dbReference>
<sequence length="1364" mass="151840">MASNPNLAQIAESSPKMFSNAGEEAIGRVNAASIHDPPDDASVAESNSSNDSGNSSSTKGRTRLHKLLLEMENNPSGPSKNYEFFKCLKESTDEEINCPDGSGKTPLHIAARGRLVPPVIELLRIKSIERSIHHKDNKQRQPLHHACLKGDADIIRRLLEKEADIEATMRHGSRPIHEACWSGVLEAVDLLLTWEPKPADPSAVSETGWSPMIVAVYDEHEKIVKRLLKEPHLNLSAIEDDFGLTALNLAINRGNETIVDDLLQRPDIDFRQDYDKWTPLYTATQRGELAIMKKLLKFESDGKVRSLETHDSRGFTPLLSACENGFTEGVELLINAGANYNAQSDSHSTPLIEASRGNHVEAINALLGSKDPAKIDLADLDGRTALHTASYEGHCQIADLLISKGADIDLKDNYGQGALQLAIMQCNKDVVQLLLNKKPKVDLKDGSCQSLLNEAFETGGMGDITLSIVKHIARTGSDKQKDETLAWAAEDFARHEGVKLLLSITSKASESKGPHKTSKWSAIEWAAYGEHARILVLLLRSSPHNSATRQMVQSAQHLMQQKQSKESKSGSRDKKVVKGKSNKEIINKPKTAGAQSGDSRTNRDLVDIILQDPSIFLVNTDSKIIEPPSATYHALDLISDYDAAIIQIYRDEDEGKSASIHRYRTVKQTIYGEGPTKLMQEANDNLRSMLDKFPQDTGDAIFKKLKLNYDKSAVPSLTWIHLPLTNITWMDDLFTSIMIEEKEDVSNYERLRAFFRDSWVEVPDQDSPLRSMRPRFVERPQEMREKEKVKDEQQKNLQKAVLVQEGSEEEEKGGEEEGKAKKKDVNSDVNSDVKRGAAIDNGKKGGEEAKGGLLAASAIYMPYLSFSTYCPDGEEYHKEDQTHKSKTHKEEPEVHEACKKAKERYENLLGEYNGSAFHGFPTLDEWYYQFAPDDKSKLESEDDRQVRNKSQVITKGLNPYGIKSEHWRLLRVNQLWLWAIGDKWLITATNDPIDGSKDRLSEGVLEALDKKVKIGGTSFQPKSSMELSKLIVDHCIGFYEKRPKKASKDEPSNNSDEEKRESFSVRQSFSNFVNDLGRRQTQLINQFASQSATAGDIETTSNKNVLTGSEMRMASQEAEALSCGIKDVRDELNILKSVANHQNTVQKGLATKFSDTRQDTLAAKYVLRDIEEMEKVAERIESAGEPQVDTARSLQQGQESVRQGRILMIFTVVTILFLPLSFLSSLFALDVASFREAPGWAFAIIFAVSFTVSLPLAVYAYLEEVTHSTLKTWRAIKGIGKDKPGKNDNPAVPDGLTLRPTRLNGLTQLSELDGRSKHAPGTINRSPDHGVRASSGTDGGPVGSARRNKRWSSSQTLHKDVEKQ</sequence>
<dbReference type="InterPro" id="IPR002110">
    <property type="entry name" value="Ankyrin_rpt"/>
</dbReference>
<gene>
    <name evidence="10" type="ORF">FRV6_07019</name>
</gene>
<keyword evidence="3" id="KW-0677">Repeat</keyword>
<evidence type="ECO:0000256" key="5">
    <source>
        <dbReference type="ARBA" id="ARBA00023043"/>
    </source>
</evidence>
<feature type="region of interest" description="Disordered" evidence="8">
    <location>
        <begin position="548"/>
        <end position="599"/>
    </location>
</feature>
<feature type="repeat" description="ANK" evidence="7">
    <location>
        <begin position="381"/>
        <end position="413"/>
    </location>
</feature>
<dbReference type="PANTHER" id="PTHR24198:SF165">
    <property type="entry name" value="ANKYRIN REPEAT-CONTAINING PROTEIN-RELATED"/>
    <property type="match status" value="1"/>
</dbReference>
<dbReference type="Proteomes" id="UP000219369">
    <property type="component" value="Unassembled WGS sequence"/>
</dbReference>
<dbReference type="GO" id="GO:0046873">
    <property type="term" value="F:metal ion transmembrane transporter activity"/>
    <property type="evidence" value="ECO:0007669"/>
    <property type="project" value="InterPro"/>
</dbReference>
<feature type="repeat" description="ANK" evidence="7">
    <location>
        <begin position="313"/>
        <end position="345"/>
    </location>
</feature>
<evidence type="ECO:0000313" key="11">
    <source>
        <dbReference type="Proteomes" id="UP000219369"/>
    </source>
</evidence>
<evidence type="ECO:0000256" key="6">
    <source>
        <dbReference type="ARBA" id="ARBA00023136"/>
    </source>
</evidence>
<accession>A0A2H3T275</accession>
<evidence type="ECO:0000256" key="8">
    <source>
        <dbReference type="SAM" id="MobiDB-lite"/>
    </source>
</evidence>
<dbReference type="PANTHER" id="PTHR24198">
    <property type="entry name" value="ANKYRIN REPEAT AND PROTEIN KINASE DOMAIN-CONTAINING PROTEIN"/>
    <property type="match status" value="1"/>
</dbReference>